<dbReference type="KEGG" id="mva:Mvan_4706"/>
<gene>
    <name evidence="2" type="ordered locus">Mvan_4706</name>
</gene>
<dbReference type="AlphaFoldDB" id="A1TE81"/>
<feature type="region of interest" description="Disordered" evidence="1">
    <location>
        <begin position="53"/>
        <end position="83"/>
    </location>
</feature>
<reference evidence="2" key="1">
    <citation type="submission" date="2006-12" db="EMBL/GenBank/DDBJ databases">
        <title>Complete sequence of Mycobacterium vanbaalenii PYR-1.</title>
        <authorList>
            <consortium name="US DOE Joint Genome Institute"/>
            <person name="Copeland A."/>
            <person name="Lucas S."/>
            <person name="Lapidus A."/>
            <person name="Barry K."/>
            <person name="Detter J.C."/>
            <person name="Glavina del Rio T."/>
            <person name="Hammon N."/>
            <person name="Israni S."/>
            <person name="Dalin E."/>
            <person name="Tice H."/>
            <person name="Pitluck S."/>
            <person name="Singan V."/>
            <person name="Schmutz J."/>
            <person name="Larimer F."/>
            <person name="Land M."/>
            <person name="Hauser L."/>
            <person name="Kyrpides N."/>
            <person name="Anderson I.J."/>
            <person name="Miller C."/>
            <person name="Richardson P."/>
        </authorList>
    </citation>
    <scope>NUCLEOTIDE SEQUENCE [LARGE SCALE GENOMIC DNA]</scope>
    <source>
        <strain evidence="2">PYR-1</strain>
    </source>
</reference>
<dbReference type="HOGENOM" id="CLU_2094197_0_0_11"/>
<sequence length="116" mass="12325">MAMRLHDVLTTTNGATMKLTRVLGTSAIAGGIAAASLISTGIGTALAEPGNPCGQPGAAACQPGPSTQNNDWQHRDINRGRQDHQPFTYEGQRVQPLPAGNGDGWGFWFLGRWIRL</sequence>
<protein>
    <submittedName>
        <fullName evidence="2">Uncharacterized protein</fullName>
    </submittedName>
</protein>
<dbReference type="eggNOG" id="ENOG50322S6">
    <property type="taxonomic scope" value="Bacteria"/>
</dbReference>
<evidence type="ECO:0000256" key="1">
    <source>
        <dbReference type="SAM" id="MobiDB-lite"/>
    </source>
</evidence>
<name>A1TE81_MYCVP</name>
<dbReference type="Proteomes" id="UP000009159">
    <property type="component" value="Chromosome"/>
</dbReference>
<feature type="compositionally biased region" description="Basic and acidic residues" evidence="1">
    <location>
        <begin position="72"/>
        <end position="83"/>
    </location>
</feature>
<evidence type="ECO:0000313" key="2">
    <source>
        <dbReference type="EMBL" id="ABM15481.1"/>
    </source>
</evidence>
<keyword evidence="3" id="KW-1185">Reference proteome</keyword>
<dbReference type="EMBL" id="CP000511">
    <property type="protein sequence ID" value="ABM15481.1"/>
    <property type="molecule type" value="Genomic_DNA"/>
</dbReference>
<dbReference type="STRING" id="350058.Mvan_4706"/>
<accession>A1TE81</accession>
<evidence type="ECO:0000313" key="3">
    <source>
        <dbReference type="Proteomes" id="UP000009159"/>
    </source>
</evidence>
<proteinExistence type="predicted"/>
<organism evidence="2 3">
    <name type="scientific">Mycolicibacterium vanbaalenii (strain DSM 7251 / JCM 13017 / BCRC 16820 / KCTC 9966 / NRRL B-24157 / PYR-1)</name>
    <name type="common">Mycobacterium vanbaalenii</name>
    <dbReference type="NCBI Taxonomy" id="350058"/>
    <lineage>
        <taxon>Bacteria</taxon>
        <taxon>Bacillati</taxon>
        <taxon>Actinomycetota</taxon>
        <taxon>Actinomycetes</taxon>
        <taxon>Mycobacteriales</taxon>
        <taxon>Mycobacteriaceae</taxon>
        <taxon>Mycolicibacterium</taxon>
    </lineage>
</organism>